<dbReference type="Pfam" id="PF00083">
    <property type="entry name" value="Sugar_tr"/>
    <property type="match status" value="1"/>
</dbReference>
<evidence type="ECO:0000313" key="6">
    <source>
        <dbReference type="EMBL" id="CAG9797224.1"/>
    </source>
</evidence>
<feature type="transmembrane region" description="Helical" evidence="5">
    <location>
        <begin position="175"/>
        <end position="197"/>
    </location>
</feature>
<feature type="transmembrane region" description="Helical" evidence="5">
    <location>
        <begin position="59"/>
        <end position="79"/>
    </location>
</feature>
<feature type="transmembrane region" description="Helical" evidence="5">
    <location>
        <begin position="110"/>
        <end position="132"/>
    </location>
</feature>
<evidence type="ECO:0000313" key="7">
    <source>
        <dbReference type="Proteomes" id="UP001153620"/>
    </source>
</evidence>
<feature type="transmembrane region" description="Helical" evidence="5">
    <location>
        <begin position="421"/>
        <end position="439"/>
    </location>
</feature>
<evidence type="ECO:0000256" key="1">
    <source>
        <dbReference type="ARBA" id="ARBA00004370"/>
    </source>
</evidence>
<feature type="transmembrane region" description="Helical" evidence="5">
    <location>
        <begin position="260"/>
        <end position="278"/>
    </location>
</feature>
<proteinExistence type="predicted"/>
<evidence type="ECO:0000256" key="3">
    <source>
        <dbReference type="ARBA" id="ARBA00022989"/>
    </source>
</evidence>
<sequence>MGSCWEFLEFSQKMKPQGNSLAGGVMLMLVSGLQIGWIMDNRVDKLPWTEGHSDLLVNLAAVAFYASAVGGVYIAAMTINRLTKTNIYFTSLTFAIVASALLIVQPNNFYIVLLTRIMIGFAHGYSYLTIIIHASEIMHQKLRGMIIAALQVCILSSMIVTSSFAATMMEESMEAFQYVGIIGLIYCILGFIFTLIFTRESPVKLMKEKKFDEAMKIMIQVRNESSETWSIRNEYNELKKMVEEDDETTKNIFENGNTRPLGLILLLKIAFVISFNYGLNYIRLKYTSSFITQEGHNLSSLTFLTVRILVLIFTMFSIEFNGRKIHFLISHAATAVLLIAFAVLVFVQPSNFTFGYETIQFLLEVAGGIGIGVVSDVYSSEAFNTVKKTRSLCFVTAIEFILHGVIIFTTYKVEASSTFDGIYVMASGVVVLAITYLLYKTLPETAKMSIRQTRNEFLQ</sequence>
<reference evidence="6" key="1">
    <citation type="submission" date="2022-01" db="EMBL/GenBank/DDBJ databases">
        <authorList>
            <person name="King R."/>
        </authorList>
    </citation>
    <scope>NUCLEOTIDE SEQUENCE</scope>
</reference>
<keyword evidence="2 5" id="KW-0812">Transmembrane</keyword>
<name>A0A9N9RI47_9DIPT</name>
<evidence type="ECO:0000256" key="2">
    <source>
        <dbReference type="ARBA" id="ARBA00022692"/>
    </source>
</evidence>
<feature type="transmembrane region" description="Helical" evidence="5">
    <location>
        <begin position="391"/>
        <end position="409"/>
    </location>
</feature>
<keyword evidence="4 5" id="KW-0472">Membrane</keyword>
<keyword evidence="3 5" id="KW-1133">Transmembrane helix</keyword>
<dbReference type="SUPFAM" id="SSF103473">
    <property type="entry name" value="MFS general substrate transporter"/>
    <property type="match status" value="1"/>
</dbReference>
<evidence type="ECO:0008006" key="8">
    <source>
        <dbReference type="Google" id="ProtNLM"/>
    </source>
</evidence>
<dbReference type="PANTHER" id="PTHR23529:SF2">
    <property type="entry name" value="GH19118P-RELATED"/>
    <property type="match status" value="1"/>
</dbReference>
<dbReference type="AlphaFoldDB" id="A0A9N9RI47"/>
<evidence type="ECO:0000256" key="5">
    <source>
        <dbReference type="SAM" id="Phobius"/>
    </source>
</evidence>
<dbReference type="GO" id="GO:0022857">
    <property type="term" value="F:transmembrane transporter activity"/>
    <property type="evidence" value="ECO:0007669"/>
    <property type="project" value="InterPro"/>
</dbReference>
<comment type="subcellular location">
    <subcellularLocation>
        <location evidence="1">Membrane</location>
    </subcellularLocation>
</comment>
<feature type="transmembrane region" description="Helical" evidence="5">
    <location>
        <begin position="21"/>
        <end position="39"/>
    </location>
</feature>
<dbReference type="Proteomes" id="UP001153620">
    <property type="component" value="Chromosome 1"/>
</dbReference>
<dbReference type="EMBL" id="OU895877">
    <property type="protein sequence ID" value="CAG9797224.1"/>
    <property type="molecule type" value="Genomic_DNA"/>
</dbReference>
<dbReference type="PANTHER" id="PTHR23529">
    <property type="entry name" value="GH19118P-RELATED"/>
    <property type="match status" value="1"/>
</dbReference>
<feature type="transmembrane region" description="Helical" evidence="5">
    <location>
        <begin position="325"/>
        <end position="347"/>
    </location>
</feature>
<feature type="transmembrane region" description="Helical" evidence="5">
    <location>
        <begin position="359"/>
        <end position="379"/>
    </location>
</feature>
<dbReference type="InterPro" id="IPR036259">
    <property type="entry name" value="MFS_trans_sf"/>
</dbReference>
<organism evidence="6 7">
    <name type="scientific">Chironomus riparius</name>
    <dbReference type="NCBI Taxonomy" id="315576"/>
    <lineage>
        <taxon>Eukaryota</taxon>
        <taxon>Metazoa</taxon>
        <taxon>Ecdysozoa</taxon>
        <taxon>Arthropoda</taxon>
        <taxon>Hexapoda</taxon>
        <taxon>Insecta</taxon>
        <taxon>Pterygota</taxon>
        <taxon>Neoptera</taxon>
        <taxon>Endopterygota</taxon>
        <taxon>Diptera</taxon>
        <taxon>Nematocera</taxon>
        <taxon>Chironomoidea</taxon>
        <taxon>Chironomidae</taxon>
        <taxon>Chironominae</taxon>
        <taxon>Chironomus</taxon>
    </lineage>
</organism>
<feature type="transmembrane region" description="Helical" evidence="5">
    <location>
        <begin position="298"/>
        <end position="318"/>
    </location>
</feature>
<dbReference type="GO" id="GO:0016020">
    <property type="term" value="C:membrane"/>
    <property type="evidence" value="ECO:0007669"/>
    <property type="project" value="UniProtKB-SubCell"/>
</dbReference>
<accession>A0A9N9RI47</accession>
<protein>
    <recommendedName>
        <fullName evidence="8">Major facilitator superfamily (MFS) profile domain-containing protein</fullName>
    </recommendedName>
</protein>
<gene>
    <name evidence="6" type="ORF">CHIRRI_LOCUS224</name>
</gene>
<feature type="transmembrane region" description="Helical" evidence="5">
    <location>
        <begin position="144"/>
        <end position="169"/>
    </location>
</feature>
<evidence type="ECO:0000256" key="4">
    <source>
        <dbReference type="ARBA" id="ARBA00023136"/>
    </source>
</evidence>
<dbReference type="InterPro" id="IPR005828">
    <property type="entry name" value="MFS_sugar_transport-like"/>
</dbReference>
<keyword evidence="7" id="KW-1185">Reference proteome</keyword>
<dbReference type="OrthoDB" id="6612291at2759"/>
<feature type="transmembrane region" description="Helical" evidence="5">
    <location>
        <begin position="86"/>
        <end position="104"/>
    </location>
</feature>
<reference evidence="6" key="2">
    <citation type="submission" date="2022-10" db="EMBL/GenBank/DDBJ databases">
        <authorList>
            <consortium name="ENA_rothamsted_submissions"/>
            <consortium name="culmorum"/>
            <person name="King R."/>
        </authorList>
    </citation>
    <scope>NUCLEOTIDE SEQUENCE</scope>
</reference>
<dbReference type="Gene3D" id="1.20.1250.20">
    <property type="entry name" value="MFS general substrate transporter like domains"/>
    <property type="match status" value="1"/>
</dbReference>